<evidence type="ECO:0000259" key="1">
    <source>
        <dbReference type="Pfam" id="PF04754"/>
    </source>
</evidence>
<organism evidence="2 3">
    <name type="scientific">Treponema parvum</name>
    <dbReference type="NCBI Taxonomy" id="138851"/>
    <lineage>
        <taxon>Bacteria</taxon>
        <taxon>Pseudomonadati</taxon>
        <taxon>Spirochaetota</taxon>
        <taxon>Spirochaetia</taxon>
        <taxon>Spirochaetales</taxon>
        <taxon>Treponemataceae</taxon>
        <taxon>Treponema</taxon>
    </lineage>
</organism>
<proteinExistence type="predicted"/>
<evidence type="ECO:0000313" key="2">
    <source>
        <dbReference type="EMBL" id="QTQ14367.1"/>
    </source>
</evidence>
<keyword evidence="3" id="KW-1185">Reference proteome</keyword>
<dbReference type="AlphaFoldDB" id="A0A975IF04"/>
<dbReference type="Pfam" id="PF04754">
    <property type="entry name" value="Transposase_31"/>
    <property type="match status" value="1"/>
</dbReference>
<feature type="domain" description="Transposase (putative) YhgA-like" evidence="1">
    <location>
        <begin position="70"/>
        <end position="143"/>
    </location>
</feature>
<gene>
    <name evidence="2" type="ORF">HRQ91_07825</name>
</gene>
<dbReference type="EMBL" id="CP054142">
    <property type="protein sequence ID" value="QTQ14367.1"/>
    <property type="molecule type" value="Genomic_DNA"/>
</dbReference>
<name>A0A975IF04_9SPIR</name>
<dbReference type="KEGG" id="tpav:HRQ91_07825"/>
<accession>A0A975IF04</accession>
<dbReference type="NCBIfam" id="TIGR01784">
    <property type="entry name" value="T_den_put_tspse"/>
    <property type="match status" value="1"/>
</dbReference>
<dbReference type="RefSeq" id="WP_210119032.1">
    <property type="nucleotide sequence ID" value="NZ_CP054142.1"/>
</dbReference>
<sequence>MAKHSRRYKDSVFVDLFSEDKSAKENFLSLYNALHGTHLDASTELKPLKLEQAMYTKLSNDVSCLIDNKIIVLAEHQSTINENMPLRCLQYVARLYEQIQDPKAKYYRTLQKIPTPEFYVFYNGTEDYPETTVLKLSDAFIIKPEHAPLELTVQVLNINTDKANKILTACKLLEEYSLFVEAVRRHTALDKENGFEAAIKECIQNDILKEYLQRKSREVINMLLSDYDYDTDIAVRCEEAGRIAFAEGIEQGIQQGIEQGIEKGIEQGFADGSYRKALETAKLMKQANCETDFIMQMTGLTQEEVENL</sequence>
<dbReference type="InterPro" id="IPR010106">
    <property type="entry name" value="RpnA"/>
</dbReference>
<protein>
    <submittedName>
        <fullName evidence="2">Rpn family recombination-promoting nuclease/putative transposase</fullName>
    </submittedName>
</protein>
<dbReference type="InterPro" id="IPR006842">
    <property type="entry name" value="Transposase_31"/>
</dbReference>
<evidence type="ECO:0000313" key="3">
    <source>
        <dbReference type="Proteomes" id="UP000671908"/>
    </source>
</evidence>
<dbReference type="Proteomes" id="UP000671908">
    <property type="component" value="Chromosome"/>
</dbReference>
<reference evidence="2 3" key="1">
    <citation type="journal article" date="2021" name="Microbiol. Resour. Announc.">
        <title>Complete Genome Sequences of Three Human Oral Treponema parvum Isolates.</title>
        <authorList>
            <person name="Zeng H."/>
            <person name="Watt R.M."/>
        </authorList>
    </citation>
    <scope>NUCLEOTIDE SEQUENCE [LARGE SCALE GENOMIC DNA]</scope>
    <source>
        <strain evidence="2 3">ATCC 700770</strain>
    </source>
</reference>